<dbReference type="Pfam" id="PF13349">
    <property type="entry name" value="DUF4097"/>
    <property type="match status" value="1"/>
</dbReference>
<evidence type="ECO:0000256" key="1">
    <source>
        <dbReference type="SAM" id="MobiDB-lite"/>
    </source>
</evidence>
<evidence type="ECO:0000259" key="2">
    <source>
        <dbReference type="Pfam" id="PF13349"/>
    </source>
</evidence>
<feature type="region of interest" description="Disordered" evidence="1">
    <location>
        <begin position="257"/>
        <end position="284"/>
    </location>
</feature>
<dbReference type="InterPro" id="IPR025164">
    <property type="entry name" value="Toastrack_DUF4097"/>
</dbReference>
<keyword evidence="4" id="KW-1185">Reference proteome</keyword>
<feature type="domain" description="DUF4097" evidence="2">
    <location>
        <begin position="41"/>
        <end position="283"/>
    </location>
</feature>
<dbReference type="STRING" id="152268.A6K24_03025"/>
<comment type="caution">
    <text evidence="3">The sequence shown here is derived from an EMBL/GenBank/DDBJ whole genome shotgun (WGS) entry which is preliminary data.</text>
</comment>
<evidence type="ECO:0000313" key="4">
    <source>
        <dbReference type="Proteomes" id="UP000078534"/>
    </source>
</evidence>
<gene>
    <name evidence="3" type="ORF">A6K24_03025</name>
</gene>
<organism evidence="3 4">
    <name type="scientific">Metabacillus litoralis</name>
    <dbReference type="NCBI Taxonomy" id="152268"/>
    <lineage>
        <taxon>Bacteria</taxon>
        <taxon>Bacillati</taxon>
        <taxon>Bacillota</taxon>
        <taxon>Bacilli</taxon>
        <taxon>Bacillales</taxon>
        <taxon>Bacillaceae</taxon>
        <taxon>Metabacillus</taxon>
    </lineage>
</organism>
<dbReference type="RefSeq" id="WP_066325638.1">
    <property type="nucleotide sequence ID" value="NZ_LWSG01000001.1"/>
</dbReference>
<feature type="compositionally biased region" description="Basic and acidic residues" evidence="1">
    <location>
        <begin position="257"/>
        <end position="273"/>
    </location>
</feature>
<accession>A0A179T8S6</accession>
<dbReference type="EMBL" id="LWSG01000001">
    <property type="protein sequence ID" value="OAS89539.1"/>
    <property type="molecule type" value="Genomic_DNA"/>
</dbReference>
<dbReference type="AlphaFoldDB" id="A0A179T8S6"/>
<name>A0A179T8S6_9BACI</name>
<evidence type="ECO:0000313" key="3">
    <source>
        <dbReference type="EMBL" id="OAS89539.1"/>
    </source>
</evidence>
<proteinExistence type="predicted"/>
<reference evidence="4" key="1">
    <citation type="submission" date="2016-04" db="EMBL/GenBank/DDBJ databases">
        <authorList>
            <person name="Lyu Z."/>
            <person name="Lyu W."/>
        </authorList>
    </citation>
    <scope>NUCLEOTIDE SEQUENCE [LARGE SCALE GENOMIC DNA]</scope>
    <source>
        <strain evidence="4">C44</strain>
    </source>
</reference>
<sequence>MKKLFVLLFFVVGLLLLIVTNTSWLSFGQSNNQIEVTEKIDLIEIDVSSVSTTIIPEKRNNVKAEYKGKGKVTVQENGDAIKVKFESKNQFNFLSFFNKKNLTIYIPEDYDRDMVIDSGSGKLSFSGESKNEPMHLKNLTLNMSSGHVQLSNINTEYFEQDGSSGYVGIESFTTKKGSFNMSSGKLDVKDYSGEVEAQVTSGQLTLKMNKLSDSVKVKLNSGFATLDLPSNADFTLNGKIGSGAISTDFSLIDSKEEKDRIEGKHGSGQHDLDLDVNSGKIEVK</sequence>
<protein>
    <recommendedName>
        <fullName evidence="2">DUF4097 domain-containing protein</fullName>
    </recommendedName>
</protein>
<dbReference type="Proteomes" id="UP000078534">
    <property type="component" value="Unassembled WGS sequence"/>
</dbReference>